<evidence type="ECO:0000313" key="3">
    <source>
        <dbReference type="Proteomes" id="UP000478090"/>
    </source>
</evidence>
<name>A0ABW9VNX6_9BURK</name>
<evidence type="ECO:0008006" key="4">
    <source>
        <dbReference type="Google" id="ProtNLM"/>
    </source>
</evidence>
<keyword evidence="3" id="KW-1185">Reference proteome</keyword>
<sequence>MVKSARRRWTVLISLFAATLALIAFAPDEEGSSAIRPRNRIRSEGASPVNAPAALAMVLTEEADGDPFVAHAWTAPPPPPPPEPPKPAAVQVAQETVVVAPVAPPLPFKYVGRFSDDSGGVIYLSIGEQTLLAHAGDTLSGGYKILTADASRIEFEHIPTQTKQTLMLPSSPEL</sequence>
<organism evidence="2 3">
    <name type="scientific">Duganella qianjiadongensis</name>
    <dbReference type="NCBI Taxonomy" id="2692176"/>
    <lineage>
        <taxon>Bacteria</taxon>
        <taxon>Pseudomonadati</taxon>
        <taxon>Pseudomonadota</taxon>
        <taxon>Betaproteobacteria</taxon>
        <taxon>Burkholderiales</taxon>
        <taxon>Oxalobacteraceae</taxon>
        <taxon>Telluria group</taxon>
        <taxon>Duganella</taxon>
    </lineage>
</organism>
<evidence type="ECO:0000313" key="2">
    <source>
        <dbReference type="EMBL" id="MYM41180.1"/>
    </source>
</evidence>
<keyword evidence="1" id="KW-0732">Signal</keyword>
<dbReference type="RefSeq" id="WP_161040507.1">
    <property type="nucleotide sequence ID" value="NZ_WWCM01000014.1"/>
</dbReference>
<reference evidence="2 3" key="1">
    <citation type="submission" date="2019-12" db="EMBL/GenBank/DDBJ databases">
        <title>Novel species isolated from a subtropical stream in China.</title>
        <authorList>
            <person name="Lu H."/>
        </authorList>
    </citation>
    <scope>NUCLEOTIDE SEQUENCE [LARGE SCALE GENOMIC DNA]</scope>
    <source>
        <strain evidence="2 3">CY13W</strain>
    </source>
</reference>
<evidence type="ECO:0000256" key="1">
    <source>
        <dbReference type="SAM" id="SignalP"/>
    </source>
</evidence>
<dbReference type="Proteomes" id="UP000478090">
    <property type="component" value="Unassembled WGS sequence"/>
</dbReference>
<accession>A0ABW9VNX6</accession>
<feature type="signal peptide" evidence="1">
    <location>
        <begin position="1"/>
        <end position="26"/>
    </location>
</feature>
<protein>
    <recommendedName>
        <fullName evidence="4">Secretion system X translation initiation factor</fullName>
    </recommendedName>
</protein>
<dbReference type="EMBL" id="WWCM01000014">
    <property type="protein sequence ID" value="MYM41180.1"/>
    <property type="molecule type" value="Genomic_DNA"/>
</dbReference>
<proteinExistence type="predicted"/>
<feature type="chain" id="PRO_5046089090" description="Secretion system X translation initiation factor" evidence="1">
    <location>
        <begin position="27"/>
        <end position="174"/>
    </location>
</feature>
<gene>
    <name evidence="2" type="ORF">GTP27_17825</name>
</gene>
<comment type="caution">
    <text evidence="2">The sequence shown here is derived from an EMBL/GenBank/DDBJ whole genome shotgun (WGS) entry which is preliminary data.</text>
</comment>